<feature type="chain" id="PRO_5036517962" description="Feruloyl esterase C" evidence="11">
    <location>
        <begin position="22"/>
        <end position="447"/>
    </location>
</feature>
<keyword evidence="14" id="KW-1185">Reference proteome</keyword>
<dbReference type="AlphaFoldDB" id="A0A2C5WBA3"/>
<keyword evidence="8 11" id="KW-0624">Polysaccharide degradation</keyword>
<evidence type="ECO:0000256" key="3">
    <source>
        <dbReference type="ARBA" id="ARBA00022525"/>
    </source>
</evidence>
<evidence type="ECO:0000256" key="12">
    <source>
        <dbReference type="SAM" id="MobiDB-lite"/>
    </source>
</evidence>
<evidence type="ECO:0000256" key="6">
    <source>
        <dbReference type="ARBA" id="ARBA00022801"/>
    </source>
</evidence>
<reference evidence="13 14" key="1">
    <citation type="journal article" date="2013" name="Fungal Biol.">
        <title>Analysis of microsatellite markers in the genome of the plant pathogen Ceratocystis fimbriata.</title>
        <authorList>
            <person name="Simpson M.C."/>
            <person name="Wilken P.M."/>
            <person name="Coetzee M.P."/>
            <person name="Wingfield M.J."/>
            <person name="Wingfield B.D."/>
        </authorList>
    </citation>
    <scope>NUCLEOTIDE SEQUENCE [LARGE SCALE GENOMIC DNA]</scope>
    <source>
        <strain evidence="13 14">CBS 114723</strain>
    </source>
</reference>
<dbReference type="EMBL" id="APWK03000138">
    <property type="protein sequence ID" value="PHH50269.1"/>
    <property type="molecule type" value="Genomic_DNA"/>
</dbReference>
<sequence>MRPGNIYRLCWSLAMVAFTTTSVVISAPSDPHVKNNDLEPPFQVGDTNPKGTFNQSNAKLFTSKALPKKVINAEEPLSGQALNDSLTATSHSLTPLDDDAALAKLARELIAKNGVEVSDTVAFPLDLQDSSNAATQNTSISLAPVPTPLGPPSLDTPRLSNSSSPRRGPNIYNNNTLSSGLSRRMIASTGCGMEQLAYDNDYATKVKVHGLERFYYVRIPESYNPEHPYRLIFTLHAFRGSAKALKNGDHGYDAWYGLPDQDPEDSAIYVAPHGFAGMWLNVAGEDAAFLERIMADVESQLCIDKNQRYIHGYSFGAAMTYAAACHMGSAFRAVSSWSGAQISKCPSKLPSPVAFYGQHGVKDLILPVVLGRNMRDRYLVQNNCRFKYSRKPEWGSGDHTITEYKCDENHPVVWVEFDGGHTQHPTDDWSGEEWAPRYTWEFFSRFF</sequence>
<keyword evidence="3 11" id="KW-0964">Secreted</keyword>
<proteinExistence type="inferred from homology"/>
<feature type="region of interest" description="Disordered" evidence="12">
    <location>
        <begin position="29"/>
        <end position="51"/>
    </location>
</feature>
<dbReference type="InterPro" id="IPR029058">
    <property type="entry name" value="AB_hydrolase_fold"/>
</dbReference>
<dbReference type="ESTHER" id="9pezi-a0a2c5wba3">
    <property type="family name" value="FaeC"/>
</dbReference>
<evidence type="ECO:0000256" key="10">
    <source>
        <dbReference type="ARBA" id="ARBA00034075"/>
    </source>
</evidence>
<feature type="signal peptide" evidence="11">
    <location>
        <begin position="1"/>
        <end position="21"/>
    </location>
</feature>
<feature type="compositionally biased region" description="Polar residues" evidence="12">
    <location>
        <begin position="158"/>
        <end position="176"/>
    </location>
</feature>
<feature type="region of interest" description="Disordered" evidence="12">
    <location>
        <begin position="139"/>
        <end position="176"/>
    </location>
</feature>
<comment type="subcellular location">
    <subcellularLocation>
        <location evidence="1 11">Secreted</location>
    </subcellularLocation>
</comment>
<evidence type="ECO:0000313" key="14">
    <source>
        <dbReference type="Proteomes" id="UP000222788"/>
    </source>
</evidence>
<accession>A0A2C5WBA3</accession>
<dbReference type="PANTHER" id="PTHR38050">
    <property type="match status" value="1"/>
</dbReference>
<dbReference type="GO" id="GO:0045493">
    <property type="term" value="P:xylan catabolic process"/>
    <property type="evidence" value="ECO:0007669"/>
    <property type="project" value="UniProtKB-UniRule"/>
</dbReference>
<keyword evidence="4 11" id="KW-0858">Xylan degradation</keyword>
<evidence type="ECO:0000313" key="13">
    <source>
        <dbReference type="EMBL" id="PHH50269.1"/>
    </source>
</evidence>
<keyword evidence="5 11" id="KW-0732">Signal</keyword>
<keyword evidence="7 11" id="KW-0119">Carbohydrate metabolism</keyword>
<dbReference type="STRING" id="1035309.A0A2C5WBA3"/>
<evidence type="ECO:0000256" key="8">
    <source>
        <dbReference type="ARBA" id="ARBA00023326"/>
    </source>
</evidence>
<dbReference type="OrthoDB" id="424610at2759"/>
<name>A0A2C5WBA3_9PEZI</name>
<organism evidence="13 14">
    <name type="scientific">Ceratocystis fimbriata CBS 114723</name>
    <dbReference type="NCBI Taxonomy" id="1035309"/>
    <lineage>
        <taxon>Eukaryota</taxon>
        <taxon>Fungi</taxon>
        <taxon>Dikarya</taxon>
        <taxon>Ascomycota</taxon>
        <taxon>Pezizomycotina</taxon>
        <taxon>Sordariomycetes</taxon>
        <taxon>Hypocreomycetidae</taxon>
        <taxon>Microascales</taxon>
        <taxon>Ceratocystidaceae</taxon>
        <taxon>Ceratocystis</taxon>
    </lineage>
</organism>
<keyword evidence="6 11" id="KW-0378">Hydrolase</keyword>
<protein>
    <recommendedName>
        <fullName evidence="11">Feruloyl esterase C</fullName>
        <ecNumber evidence="11">3.1.1.73</ecNumber>
    </recommendedName>
    <alternativeName>
        <fullName evidence="11">Ferulic acid esterase C</fullName>
    </alternativeName>
</protein>
<dbReference type="GO" id="GO:0030600">
    <property type="term" value="F:feruloyl esterase activity"/>
    <property type="evidence" value="ECO:0007669"/>
    <property type="project" value="UniProtKB-UniRule"/>
</dbReference>
<dbReference type="Proteomes" id="UP000222788">
    <property type="component" value="Unassembled WGS sequence"/>
</dbReference>
<gene>
    <name evidence="13" type="primary">faeD-3.544</name>
    <name evidence="13" type="ORF">CFIMG_007453RA00001</name>
</gene>
<dbReference type="EC" id="3.1.1.73" evidence="11"/>
<comment type="caution">
    <text evidence="13">The sequence shown here is derived from an EMBL/GenBank/DDBJ whole genome shotgun (WGS) entry which is preliminary data.</text>
</comment>
<dbReference type="SUPFAM" id="SSF53474">
    <property type="entry name" value="alpha/beta-Hydrolases"/>
    <property type="match status" value="1"/>
</dbReference>
<evidence type="ECO:0000256" key="11">
    <source>
        <dbReference type="RuleBase" id="RU367094"/>
    </source>
</evidence>
<dbReference type="PANTHER" id="PTHR38050:SF1">
    <property type="entry name" value="FERULOYL ESTERASE C"/>
    <property type="match status" value="1"/>
</dbReference>
<dbReference type="InterPro" id="IPR043595">
    <property type="entry name" value="FaeB/C/D"/>
</dbReference>
<comment type="function">
    <text evidence="9 11">Involved in degradation of plant cell walls. Hydrolyzes the feruloyl-arabinose ester bond in arabinoxylans, and the feruloyl-galactose ester bond in pectin. Active against paranitrophenyl-acetate, methyl ferulate and wheat arabinoxylan.</text>
</comment>
<evidence type="ECO:0000256" key="1">
    <source>
        <dbReference type="ARBA" id="ARBA00004613"/>
    </source>
</evidence>
<evidence type="ECO:0000256" key="4">
    <source>
        <dbReference type="ARBA" id="ARBA00022651"/>
    </source>
</evidence>
<evidence type="ECO:0000256" key="2">
    <source>
        <dbReference type="ARBA" id="ARBA00010278"/>
    </source>
</evidence>
<dbReference type="Gene3D" id="3.40.50.1820">
    <property type="entry name" value="alpha/beta hydrolase"/>
    <property type="match status" value="1"/>
</dbReference>
<evidence type="ECO:0000256" key="7">
    <source>
        <dbReference type="ARBA" id="ARBA00023277"/>
    </source>
</evidence>
<comment type="similarity">
    <text evidence="2 11">Belongs to the faeC family.</text>
</comment>
<comment type="catalytic activity">
    <reaction evidence="10 11">
        <text>feruloyl-polysaccharide + H2O = ferulate + polysaccharide.</text>
        <dbReference type="EC" id="3.1.1.73"/>
    </reaction>
</comment>
<evidence type="ECO:0000256" key="9">
    <source>
        <dbReference type="ARBA" id="ARBA00025250"/>
    </source>
</evidence>
<dbReference type="GO" id="GO:0005576">
    <property type="term" value="C:extracellular region"/>
    <property type="evidence" value="ECO:0007669"/>
    <property type="project" value="UniProtKB-SubCell"/>
</dbReference>
<reference evidence="13 14" key="2">
    <citation type="journal article" date="2013" name="IMA Fungus">
        <title>IMA Genome-F 1: Ceratocystis fimbriata: Draft nuclear genome sequence for the plant pathogen, Ceratocystis fimbriata.</title>
        <authorList>
            <person name="Wilken P.M."/>
            <person name="Steenkamp E.T."/>
            <person name="Wingfield M.J."/>
            <person name="de Beer Z.W."/>
            <person name="Wingfield B.D."/>
        </authorList>
    </citation>
    <scope>NUCLEOTIDE SEQUENCE [LARGE SCALE GENOMIC DNA]</scope>
    <source>
        <strain evidence="13 14">CBS 114723</strain>
    </source>
</reference>
<evidence type="ECO:0000256" key="5">
    <source>
        <dbReference type="ARBA" id="ARBA00022729"/>
    </source>
</evidence>